<dbReference type="Pfam" id="PF02952">
    <property type="entry name" value="Fucose_iso_C"/>
    <property type="match status" value="1"/>
</dbReference>
<dbReference type="InterPro" id="IPR038391">
    <property type="entry name" value="Fucose_iso_dom1_sf"/>
</dbReference>
<dbReference type="InterPro" id="IPR038392">
    <property type="entry name" value="Fucose_isomerase_dom2_sf"/>
</dbReference>
<keyword evidence="2" id="KW-0479">Metal-binding</keyword>
<dbReference type="Gene3D" id="3.40.275.10">
    <property type="entry name" value="L-fucose Isomerase, Chain A, domain 2"/>
    <property type="match status" value="2"/>
</dbReference>
<keyword evidence="4 10" id="KW-0413">Isomerase</keyword>
<feature type="domain" description="L-fucose isomerase N-terminal-1" evidence="8">
    <location>
        <begin position="4"/>
        <end position="158"/>
    </location>
</feature>
<dbReference type="AlphaFoldDB" id="A0A7Z7LEC9"/>
<dbReference type="InterPro" id="IPR005763">
    <property type="entry name" value="Fucose_isomerase"/>
</dbReference>
<dbReference type="RefSeq" id="WP_169698745.1">
    <property type="nucleotide sequence ID" value="NZ_LS974202.1"/>
</dbReference>
<dbReference type="InterPro" id="IPR015888">
    <property type="entry name" value="Fuc_isomerase_C"/>
</dbReference>
<sequence length="472" mass="53358">MKKRRVGIITFSDGRDFVHRDLIDMNREFQSRLVRALEATGEVEVVVASEIVWKPSLAKKAGKEMMKAEVEATIFNYAIWCWPHLTVMASLYAPGPYLAYGQINPAYPGMVGLLAAAGALEQVGITPERVWGNPEDPDVIEKVMHFVRAASAAARLKGERYGMFGGRPMGMYTASSNGDQWLKEFGIDVEQIDQYELVVRAEKVSKEVTKKAREWLEKLATVEYDGKQLTPEKLEKQIALYEAAVDIIKEYELDFVGFKGQPEMTNNYATMDVVEAFLNDPYDWHGMKDPIVAATETDMDGALTMEIFKHIAQEPVLFADVRHYFEEENLLDLCNSGTHATYFAGRSLNPEENLKNVVFYPEDFYFPAGGAAVKHFAAPGRVTLARLARQDGEYVMTIVPGEFVKLSAAQEKKLSEEVQIQWPHAYVKLDTDMDTFLKYYPCNHIHGVYGDYVEELVQFCDIKGIDYQILGE</sequence>
<evidence type="ECO:0000256" key="5">
    <source>
        <dbReference type="ARBA" id="ARBA00023253"/>
    </source>
</evidence>
<dbReference type="GO" id="GO:0008790">
    <property type="term" value="F:arabinose isomerase activity"/>
    <property type="evidence" value="ECO:0007669"/>
    <property type="project" value="TreeGrafter"/>
</dbReference>
<dbReference type="PANTHER" id="PTHR37840">
    <property type="entry name" value="L-FUCOSE ISOMERASE"/>
    <property type="match status" value="1"/>
</dbReference>
<evidence type="ECO:0000256" key="3">
    <source>
        <dbReference type="ARBA" id="ARBA00023211"/>
    </source>
</evidence>
<dbReference type="SUPFAM" id="SSF50443">
    <property type="entry name" value="FucI/AraA C-terminal domain-like"/>
    <property type="match status" value="1"/>
</dbReference>
<dbReference type="GO" id="GO:0030145">
    <property type="term" value="F:manganese ion binding"/>
    <property type="evidence" value="ECO:0007669"/>
    <property type="project" value="InterPro"/>
</dbReference>
<evidence type="ECO:0000256" key="2">
    <source>
        <dbReference type="ARBA" id="ARBA00022723"/>
    </source>
</evidence>
<dbReference type="EMBL" id="LS974202">
    <property type="protein sequence ID" value="SSC12418.1"/>
    <property type="molecule type" value="Genomic_DNA"/>
</dbReference>
<reference evidence="10 11" key="1">
    <citation type="submission" date="2017-01" db="EMBL/GenBank/DDBJ databases">
        <authorList>
            <person name="Erauso G."/>
        </authorList>
    </citation>
    <scope>NUCLEOTIDE SEQUENCE [LARGE SCALE GENOMIC DNA]</scope>
    <source>
        <strain evidence="10">MESINF1</strain>
    </source>
</reference>
<dbReference type="GO" id="GO:0005737">
    <property type="term" value="C:cytoplasm"/>
    <property type="evidence" value="ECO:0007669"/>
    <property type="project" value="InterPro"/>
</dbReference>
<name>A0A7Z7LEC9_9BACT</name>
<evidence type="ECO:0000313" key="11">
    <source>
        <dbReference type="Proteomes" id="UP000250796"/>
    </source>
</evidence>
<evidence type="ECO:0000259" key="9">
    <source>
        <dbReference type="Pfam" id="PF07882"/>
    </source>
</evidence>
<keyword evidence="11" id="KW-1185">Reference proteome</keyword>
<dbReference type="Gene3D" id="3.20.14.10">
    <property type="entry name" value="L-fucose/L-arabinose isomerase, C-terminal"/>
    <property type="match status" value="1"/>
</dbReference>
<dbReference type="InterPro" id="IPR004216">
    <property type="entry name" value="Fuc/Ara_isomerase_C"/>
</dbReference>
<dbReference type="SUPFAM" id="SSF53743">
    <property type="entry name" value="FucI/AraA N-terminal and middle domains"/>
    <property type="match status" value="1"/>
</dbReference>
<organism evidence="10 11">
    <name type="scientific">Mesotoga infera</name>
    <dbReference type="NCBI Taxonomy" id="1236046"/>
    <lineage>
        <taxon>Bacteria</taxon>
        <taxon>Thermotogati</taxon>
        <taxon>Thermotogota</taxon>
        <taxon>Thermotogae</taxon>
        <taxon>Kosmotogales</taxon>
        <taxon>Kosmotogaceae</taxon>
        <taxon>Mesotoga</taxon>
    </lineage>
</organism>
<gene>
    <name evidence="10" type="ORF">MESINF_0969</name>
</gene>
<dbReference type="Gene3D" id="3.40.50.1070">
    <property type="match status" value="1"/>
</dbReference>
<keyword evidence="3" id="KW-0464">Manganese</keyword>
<evidence type="ECO:0000259" key="8">
    <source>
        <dbReference type="Pfam" id="PF07881"/>
    </source>
</evidence>
<dbReference type="InterPro" id="IPR038393">
    <property type="entry name" value="Fuc_iso_dom3_sf"/>
</dbReference>
<proteinExistence type="predicted"/>
<dbReference type="Pfam" id="PF07882">
    <property type="entry name" value="Fucose_iso_N2"/>
    <property type="match status" value="1"/>
</dbReference>
<dbReference type="CDD" id="cd00578">
    <property type="entry name" value="L-fuc_L-ara-isomerases"/>
    <property type="match status" value="1"/>
</dbReference>
<dbReference type="GO" id="GO:0019571">
    <property type="term" value="P:D-arabinose catabolic process"/>
    <property type="evidence" value="ECO:0007669"/>
    <property type="project" value="TreeGrafter"/>
</dbReference>
<protein>
    <submittedName>
        <fullName evidence="10">L-fucose isomerase family protein</fullName>
    </submittedName>
</protein>
<dbReference type="KEGG" id="minf:MESINF_0969"/>
<evidence type="ECO:0000256" key="1">
    <source>
        <dbReference type="ARBA" id="ARBA00022490"/>
    </source>
</evidence>
<dbReference type="GO" id="GO:0042355">
    <property type="term" value="P:L-fucose catabolic process"/>
    <property type="evidence" value="ECO:0007669"/>
    <property type="project" value="TreeGrafter"/>
</dbReference>
<evidence type="ECO:0000313" key="10">
    <source>
        <dbReference type="EMBL" id="SSC12418.1"/>
    </source>
</evidence>
<evidence type="ECO:0000256" key="6">
    <source>
        <dbReference type="ARBA" id="ARBA00023277"/>
    </source>
</evidence>
<dbReference type="Proteomes" id="UP000250796">
    <property type="component" value="Chromosome MESINF"/>
</dbReference>
<accession>A0A7Z7LEC9</accession>
<dbReference type="PANTHER" id="PTHR37840:SF1">
    <property type="entry name" value="L-FUCOSE ISOMERASE"/>
    <property type="match status" value="1"/>
</dbReference>
<keyword evidence="6" id="KW-0119">Carbohydrate metabolism</keyword>
<evidence type="ECO:0000259" key="7">
    <source>
        <dbReference type="Pfam" id="PF02952"/>
    </source>
</evidence>
<dbReference type="Pfam" id="PF07881">
    <property type="entry name" value="Fucose_iso_N1"/>
    <property type="match status" value="1"/>
</dbReference>
<dbReference type="InterPro" id="IPR009015">
    <property type="entry name" value="Fucose_isomerase_N/cen_sf"/>
</dbReference>
<feature type="domain" description="L-fucose isomerase N-terminal-2" evidence="9">
    <location>
        <begin position="256"/>
        <end position="307"/>
    </location>
</feature>
<feature type="domain" description="L-fucose isomerase C-terminal" evidence="7">
    <location>
        <begin position="333"/>
        <end position="468"/>
    </location>
</feature>
<keyword evidence="1" id="KW-0963">Cytoplasm</keyword>
<keyword evidence="5" id="KW-0294">Fucose metabolism</keyword>
<dbReference type="InterPro" id="IPR012888">
    <property type="entry name" value="Fucose_iso_N1"/>
</dbReference>
<dbReference type="GO" id="GO:0008736">
    <property type="term" value="F:L-fucose isomerase activity"/>
    <property type="evidence" value="ECO:0007669"/>
    <property type="project" value="InterPro"/>
</dbReference>
<evidence type="ECO:0000256" key="4">
    <source>
        <dbReference type="ARBA" id="ARBA00023235"/>
    </source>
</evidence>
<dbReference type="InterPro" id="IPR012889">
    <property type="entry name" value="Fucose_isomerase_N2"/>
</dbReference>